<dbReference type="AlphaFoldDB" id="A0A8J2PRJ8"/>
<name>A0A8J2PRJ8_9BILA</name>
<proteinExistence type="predicted"/>
<feature type="non-terminal residue" evidence="2">
    <location>
        <position position="1"/>
    </location>
</feature>
<protein>
    <submittedName>
        <fullName evidence="2">Uncharacterized protein</fullName>
    </submittedName>
</protein>
<reference evidence="2" key="1">
    <citation type="submission" date="2021-09" db="EMBL/GenBank/DDBJ databases">
        <authorList>
            <consortium name="Pathogen Informatics"/>
        </authorList>
    </citation>
    <scope>NUCLEOTIDE SEQUENCE</scope>
</reference>
<gene>
    <name evidence="2" type="ORF">CJOHNSTONI_LOCUS2713</name>
</gene>
<dbReference type="Proteomes" id="UP000746747">
    <property type="component" value="Unassembled WGS sequence"/>
</dbReference>
<dbReference type="EMBL" id="CAKAEH010000968">
    <property type="protein sequence ID" value="CAG9532402.1"/>
    <property type="molecule type" value="Genomic_DNA"/>
</dbReference>
<accession>A0A8J2PRJ8</accession>
<keyword evidence="3" id="KW-1185">Reference proteome</keyword>
<evidence type="ECO:0000256" key="1">
    <source>
        <dbReference type="SAM" id="MobiDB-lite"/>
    </source>
</evidence>
<sequence>EAQTEETTLSDLSMPEVSEKLQDSMIKEADKEQTMSPNLPIQEANAEQELQRPVSPKKYGWKDIGRIMSVNSRTIFRNAKNISLDQRI</sequence>
<evidence type="ECO:0000313" key="3">
    <source>
        <dbReference type="Proteomes" id="UP000746747"/>
    </source>
</evidence>
<evidence type="ECO:0000313" key="2">
    <source>
        <dbReference type="EMBL" id="CAG9532402.1"/>
    </source>
</evidence>
<feature type="compositionally biased region" description="Polar residues" evidence="1">
    <location>
        <begin position="1"/>
        <end position="11"/>
    </location>
</feature>
<comment type="caution">
    <text evidence="2">The sequence shown here is derived from an EMBL/GenBank/DDBJ whole genome shotgun (WGS) entry which is preliminary data.</text>
</comment>
<organism evidence="2 3">
    <name type="scientific">Cercopithifilaria johnstoni</name>
    <dbReference type="NCBI Taxonomy" id="2874296"/>
    <lineage>
        <taxon>Eukaryota</taxon>
        <taxon>Metazoa</taxon>
        <taxon>Ecdysozoa</taxon>
        <taxon>Nematoda</taxon>
        <taxon>Chromadorea</taxon>
        <taxon>Rhabditida</taxon>
        <taxon>Spirurina</taxon>
        <taxon>Spiruromorpha</taxon>
        <taxon>Filarioidea</taxon>
        <taxon>Onchocercidae</taxon>
        <taxon>Cercopithifilaria</taxon>
    </lineage>
</organism>
<feature type="region of interest" description="Disordered" evidence="1">
    <location>
        <begin position="1"/>
        <end position="21"/>
    </location>
</feature>